<evidence type="ECO:0000256" key="1">
    <source>
        <dbReference type="SAM" id="MobiDB-lite"/>
    </source>
</evidence>
<reference evidence="3" key="1">
    <citation type="submission" date="2024-06" db="EMBL/GenBank/DDBJ databases">
        <title>Multi-omics analyses provide insights into the biosynthesis of the anticancer antibiotic pleurotin in Hohenbuehelia grisea.</title>
        <authorList>
            <person name="Weaver J.A."/>
            <person name="Alberti F."/>
        </authorList>
    </citation>
    <scope>NUCLEOTIDE SEQUENCE [LARGE SCALE GENOMIC DNA]</scope>
    <source>
        <strain evidence="3">T-177</strain>
    </source>
</reference>
<name>A0ABR3J4K5_9AGAR</name>
<dbReference type="Proteomes" id="UP001556367">
    <property type="component" value="Unassembled WGS sequence"/>
</dbReference>
<feature type="compositionally biased region" description="Polar residues" evidence="1">
    <location>
        <begin position="347"/>
        <end position="363"/>
    </location>
</feature>
<feature type="compositionally biased region" description="Basic residues" evidence="1">
    <location>
        <begin position="35"/>
        <end position="47"/>
    </location>
</feature>
<feature type="compositionally biased region" description="Low complexity" evidence="1">
    <location>
        <begin position="319"/>
        <end position="346"/>
    </location>
</feature>
<keyword evidence="3" id="KW-1185">Reference proteome</keyword>
<feature type="compositionally biased region" description="Basic residues" evidence="1">
    <location>
        <begin position="167"/>
        <end position="181"/>
    </location>
</feature>
<proteinExistence type="predicted"/>
<evidence type="ECO:0000313" key="3">
    <source>
        <dbReference type="Proteomes" id="UP001556367"/>
    </source>
</evidence>
<comment type="caution">
    <text evidence="2">The sequence shown here is derived from an EMBL/GenBank/DDBJ whole genome shotgun (WGS) entry which is preliminary data.</text>
</comment>
<feature type="region of interest" description="Disordered" evidence="1">
    <location>
        <begin position="13"/>
        <end position="53"/>
    </location>
</feature>
<dbReference type="EMBL" id="JASNQZ010000012">
    <property type="protein sequence ID" value="KAL0950436.1"/>
    <property type="molecule type" value="Genomic_DNA"/>
</dbReference>
<feature type="compositionally biased region" description="Low complexity" evidence="1">
    <location>
        <begin position="139"/>
        <end position="158"/>
    </location>
</feature>
<protein>
    <submittedName>
        <fullName evidence="2">Uncharacterized protein</fullName>
    </submittedName>
</protein>
<feature type="compositionally biased region" description="Low complexity" evidence="1">
    <location>
        <begin position="364"/>
        <end position="390"/>
    </location>
</feature>
<feature type="region of interest" description="Disordered" evidence="1">
    <location>
        <begin position="123"/>
        <end position="183"/>
    </location>
</feature>
<accession>A0ABR3J4K5</accession>
<organism evidence="2 3">
    <name type="scientific">Hohenbuehelia grisea</name>
    <dbReference type="NCBI Taxonomy" id="104357"/>
    <lineage>
        <taxon>Eukaryota</taxon>
        <taxon>Fungi</taxon>
        <taxon>Dikarya</taxon>
        <taxon>Basidiomycota</taxon>
        <taxon>Agaricomycotina</taxon>
        <taxon>Agaricomycetes</taxon>
        <taxon>Agaricomycetidae</taxon>
        <taxon>Agaricales</taxon>
        <taxon>Pleurotineae</taxon>
        <taxon>Pleurotaceae</taxon>
        <taxon>Hohenbuehelia</taxon>
    </lineage>
</organism>
<evidence type="ECO:0000313" key="2">
    <source>
        <dbReference type="EMBL" id="KAL0950436.1"/>
    </source>
</evidence>
<sequence>MSFTSFTLPASRGIPLADATNSRAAADSPQPHKSTSSRHRSKPHSKARFPLGIAPRKAAPTCTISLAVVSAHPTSFDESDPCSSSIPFPSASLSVPQQQIAVPFPAGPDSDSLMSDSFLSSASNLPLSMPERRRQRSNAYLPAPSPSSLAAAAAVAPSTKSRSSSAVRKRTSTGKHKKGKGRGSADVQFVQLLQRSVAWRLAERGLLNRDLSEDGLAEEEREFDGSPWMDGLEAQDNVLVQRLRAYLVAHGYKPWRPIPLSLPATHPPTPPSWAQESCPTSGSMDQPSDISSPEPSARSEALVDPCVPSAPGSDILRRSASASASPNPAVPQPSSASPPLNSLPNATSASSQLSATFSTENVESPSVPTSVPSLLSNPSPSSEPPASVLPCTPQPECIGVAATDPGAPAQVDSATEGCSAPVAPLPTLVAALILRHRERSAQRATRRASPYVRRSGLGESGKGEAGNETPVGSAEAAGQRVASPLALCVSVEADVEMDVDLGVESIGR</sequence>
<feature type="compositionally biased region" description="Polar residues" evidence="1">
    <location>
        <begin position="272"/>
        <end position="294"/>
    </location>
</feature>
<gene>
    <name evidence="2" type="ORF">HGRIS_010386</name>
</gene>
<feature type="region of interest" description="Disordered" evidence="1">
    <location>
        <begin position="439"/>
        <end position="477"/>
    </location>
</feature>
<feature type="region of interest" description="Disordered" evidence="1">
    <location>
        <begin position="266"/>
        <end position="390"/>
    </location>
</feature>